<evidence type="ECO:0000313" key="3">
    <source>
        <dbReference type="Proteomes" id="UP000287651"/>
    </source>
</evidence>
<feature type="compositionally biased region" description="Polar residues" evidence="1">
    <location>
        <begin position="237"/>
        <end position="249"/>
    </location>
</feature>
<dbReference type="PANTHER" id="PTHR47461">
    <property type="entry name" value="PHYTOLONGIN PHYL1.2"/>
    <property type="match status" value="1"/>
</dbReference>
<dbReference type="InterPro" id="IPR044783">
    <property type="entry name" value="PHYL"/>
</dbReference>
<feature type="region of interest" description="Disordered" evidence="1">
    <location>
        <begin position="235"/>
        <end position="260"/>
    </location>
</feature>
<feature type="compositionally biased region" description="Basic and acidic residues" evidence="1">
    <location>
        <begin position="251"/>
        <end position="260"/>
    </location>
</feature>
<sequence length="260" mass="28760">MVFFSVSKEEKKKLLLYSYNGGGHELQAVALNWLGQAKPYHCWHSHTVDNMTFGFLMHGGYTFFAIDNAGSSGLLLFLERLRDAFEAAPKNGRVEGELSWAVRIGAEKPRTEERKPKDACGRELKVDVLLQEDAGGVVSSGRSSSSSSVLKAQQCTRRLWWRHAKTVAAVDALLCLAMFARVGYRIRQNISSPEELKPDMVQKMRTKEGSGNMTDEAGGRVRLIRWTGWEVGGVAATSGSNSQGETQSGRCIDDDSSHWT</sequence>
<proteinExistence type="predicted"/>
<name>A0A426ZN16_ENSVE</name>
<comment type="caution">
    <text evidence="2">The sequence shown here is derived from an EMBL/GenBank/DDBJ whole genome shotgun (WGS) entry which is preliminary data.</text>
</comment>
<accession>A0A426ZN16</accession>
<dbReference type="EMBL" id="AMZH03005837">
    <property type="protein sequence ID" value="RRT65368.1"/>
    <property type="molecule type" value="Genomic_DNA"/>
</dbReference>
<dbReference type="Proteomes" id="UP000287651">
    <property type="component" value="Unassembled WGS sequence"/>
</dbReference>
<dbReference type="GO" id="GO:0016020">
    <property type="term" value="C:membrane"/>
    <property type="evidence" value="ECO:0007669"/>
    <property type="project" value="InterPro"/>
</dbReference>
<dbReference type="Gene3D" id="3.30.450.50">
    <property type="entry name" value="Longin domain"/>
    <property type="match status" value="1"/>
</dbReference>
<protein>
    <recommendedName>
        <fullName evidence="4">Longin domain-containing protein</fullName>
    </recommendedName>
</protein>
<dbReference type="AlphaFoldDB" id="A0A426ZN16"/>
<gene>
    <name evidence="2" type="ORF">B296_00035964</name>
</gene>
<evidence type="ECO:0000313" key="2">
    <source>
        <dbReference type="EMBL" id="RRT65368.1"/>
    </source>
</evidence>
<evidence type="ECO:0000256" key="1">
    <source>
        <dbReference type="SAM" id="MobiDB-lite"/>
    </source>
</evidence>
<reference evidence="2 3" key="1">
    <citation type="journal article" date="2014" name="Agronomy (Basel)">
        <title>A Draft Genome Sequence for Ensete ventricosum, the Drought-Tolerant Tree Against Hunger.</title>
        <authorList>
            <person name="Harrison J."/>
            <person name="Moore K.A."/>
            <person name="Paszkiewicz K."/>
            <person name="Jones T."/>
            <person name="Grant M."/>
            <person name="Ambacheew D."/>
            <person name="Muzemil S."/>
            <person name="Studholme D.J."/>
        </authorList>
    </citation>
    <scope>NUCLEOTIDE SEQUENCE [LARGE SCALE GENOMIC DNA]</scope>
</reference>
<evidence type="ECO:0008006" key="4">
    <source>
        <dbReference type="Google" id="ProtNLM"/>
    </source>
</evidence>
<dbReference type="PANTHER" id="PTHR47461:SF1">
    <property type="entry name" value="PHYTOLONGIN PHYL1.2"/>
    <property type="match status" value="1"/>
</dbReference>
<organism evidence="2 3">
    <name type="scientific">Ensete ventricosum</name>
    <name type="common">Abyssinian banana</name>
    <name type="synonym">Musa ensete</name>
    <dbReference type="NCBI Taxonomy" id="4639"/>
    <lineage>
        <taxon>Eukaryota</taxon>
        <taxon>Viridiplantae</taxon>
        <taxon>Streptophyta</taxon>
        <taxon>Embryophyta</taxon>
        <taxon>Tracheophyta</taxon>
        <taxon>Spermatophyta</taxon>
        <taxon>Magnoliopsida</taxon>
        <taxon>Liliopsida</taxon>
        <taxon>Zingiberales</taxon>
        <taxon>Musaceae</taxon>
        <taxon>Ensete</taxon>
    </lineage>
</organism>